<dbReference type="AlphaFoldDB" id="A0A4Q2V5Y3"/>
<evidence type="ECO:0000256" key="1">
    <source>
        <dbReference type="SAM" id="Phobius"/>
    </source>
</evidence>
<protein>
    <submittedName>
        <fullName evidence="2">Uncharacterized protein</fullName>
    </submittedName>
</protein>
<dbReference type="PANTHER" id="PTHR39614">
    <property type="entry name" value="INTEGRAL MEMBRANE PROTEIN"/>
    <property type="match status" value="1"/>
</dbReference>
<gene>
    <name evidence="2" type="ORF">BFJ63_vAg17033</name>
</gene>
<organism evidence="2 3">
    <name type="scientific">Fusarium oxysporum f. sp. narcissi</name>
    <dbReference type="NCBI Taxonomy" id="451672"/>
    <lineage>
        <taxon>Eukaryota</taxon>
        <taxon>Fungi</taxon>
        <taxon>Dikarya</taxon>
        <taxon>Ascomycota</taxon>
        <taxon>Pezizomycotina</taxon>
        <taxon>Sordariomycetes</taxon>
        <taxon>Hypocreomycetidae</taxon>
        <taxon>Hypocreales</taxon>
        <taxon>Nectriaceae</taxon>
        <taxon>Fusarium</taxon>
        <taxon>Fusarium oxysporum species complex</taxon>
    </lineage>
</organism>
<accession>A0A4Q2V5Y3</accession>
<dbReference type="EMBL" id="MQTW01000441">
    <property type="protein sequence ID" value="RYC80078.1"/>
    <property type="molecule type" value="Genomic_DNA"/>
</dbReference>
<comment type="caution">
    <text evidence="2">The sequence shown here is derived from an EMBL/GenBank/DDBJ whole genome shotgun (WGS) entry which is preliminary data.</text>
</comment>
<keyword evidence="1" id="KW-0812">Transmembrane</keyword>
<keyword evidence="1" id="KW-1133">Transmembrane helix</keyword>
<evidence type="ECO:0000313" key="3">
    <source>
        <dbReference type="Proteomes" id="UP000290540"/>
    </source>
</evidence>
<dbReference type="Proteomes" id="UP000290540">
    <property type="component" value="Unassembled WGS sequence"/>
</dbReference>
<feature type="transmembrane region" description="Helical" evidence="1">
    <location>
        <begin position="26"/>
        <end position="45"/>
    </location>
</feature>
<keyword evidence="1" id="KW-0472">Membrane</keyword>
<reference evidence="2 3" key="1">
    <citation type="submission" date="2016-12" db="EMBL/GenBank/DDBJ databases">
        <title>Draft genome sequence of Fusarium oxysporum causing rot on Narcissus.</title>
        <authorList>
            <person name="Armitage A.D."/>
            <person name="Taylor A."/>
            <person name="Clarkson J.P."/>
            <person name="Harrison R.J."/>
            <person name="Jackson A.C."/>
        </authorList>
    </citation>
    <scope>NUCLEOTIDE SEQUENCE [LARGE SCALE GENOMIC DNA]</scope>
    <source>
        <strain evidence="2 3">N139</strain>
    </source>
</reference>
<feature type="transmembrane region" description="Helical" evidence="1">
    <location>
        <begin position="57"/>
        <end position="77"/>
    </location>
</feature>
<dbReference type="PANTHER" id="PTHR39614:SF2">
    <property type="entry name" value="INTEGRAL MEMBRANE PROTEIN"/>
    <property type="match status" value="1"/>
</dbReference>
<proteinExistence type="predicted"/>
<name>A0A4Q2V5Y3_FUSOX</name>
<sequence>MDPETSDNDGSYRFSPVTFNDHAGQLWIVTILSLIYSTLVALARIYIKYGKFGFDDIFFALAMVFHLAQSITVFIGLSNGLGKFNSITTPEQWATASKVSLVRYYYYYYYYH</sequence>
<evidence type="ECO:0000313" key="2">
    <source>
        <dbReference type="EMBL" id="RYC80078.1"/>
    </source>
</evidence>